<keyword evidence="9" id="KW-1185">Reference proteome</keyword>
<keyword evidence="2 4" id="KW-0808">Transferase</keyword>
<feature type="region of interest" description="Disordered" evidence="5">
    <location>
        <begin position="122"/>
        <end position="145"/>
    </location>
</feature>
<dbReference type="InterPro" id="IPR020613">
    <property type="entry name" value="Thiolase_CS"/>
</dbReference>
<reference evidence="8" key="2">
    <citation type="submission" date="2023-01" db="EMBL/GenBank/DDBJ databases">
        <authorList>
            <person name="Sun Q."/>
            <person name="Evtushenko L."/>
        </authorList>
    </citation>
    <scope>NUCLEOTIDE SEQUENCE</scope>
    <source>
        <strain evidence="8">VKM B-2222</strain>
    </source>
</reference>
<evidence type="ECO:0000256" key="1">
    <source>
        <dbReference type="ARBA" id="ARBA00010982"/>
    </source>
</evidence>
<dbReference type="CDD" id="cd00751">
    <property type="entry name" value="thiolase"/>
    <property type="match status" value="1"/>
</dbReference>
<sequence length="371" mass="38302">MSDPVILAARRSAVVPRNGAFRALELHQIAAPVIADLLRDAGLAADNVDELILSNALGGGGNPARVVALAAGLAERVAGLSIDRQCCGGMDAVMLADALIRSGQCEVVIAGGVESYSRRPLRLRTDPEGGAPEAYDQPSFTPWPERDPDMVAAAEAISLRLGITREVQDQWSIASHARALAARIHMRSEITAIAGIDSDPFARSMTERLCSRAPVLRGSITTANAAVAADGAGFCLMVSARLAQKLAHSGWRMLAGATRGADPELPGLAPVGAIRAVMAVTDLCPTSFEAVEMMEAFAVQAIACAQLTDLPQTLINRGGGALARGHPIGASGAINLVRLCHELGLPGQRGLAAIAAAGGIGTAVVLERLGQ</sequence>
<evidence type="ECO:0000256" key="3">
    <source>
        <dbReference type="ARBA" id="ARBA00023315"/>
    </source>
</evidence>
<accession>A0AAD3RTV7</accession>
<dbReference type="NCBIfam" id="TIGR01930">
    <property type="entry name" value="AcCoA-C-Actrans"/>
    <property type="match status" value="1"/>
</dbReference>
<dbReference type="PANTHER" id="PTHR18919:SF134">
    <property type="entry name" value="BETA-KETOACYL COA THIOLASE FADA3-RELATED"/>
    <property type="match status" value="1"/>
</dbReference>
<evidence type="ECO:0000256" key="2">
    <source>
        <dbReference type="ARBA" id="ARBA00022679"/>
    </source>
</evidence>
<protein>
    <submittedName>
        <fullName evidence="8">Acetyl-CoA acetyltransferase</fullName>
    </submittedName>
</protein>
<dbReference type="Pfam" id="PF02803">
    <property type="entry name" value="Thiolase_C"/>
    <property type="match status" value="1"/>
</dbReference>
<evidence type="ECO:0000256" key="4">
    <source>
        <dbReference type="RuleBase" id="RU003557"/>
    </source>
</evidence>
<dbReference type="GO" id="GO:0003988">
    <property type="term" value="F:acetyl-CoA C-acyltransferase activity"/>
    <property type="evidence" value="ECO:0007669"/>
    <property type="project" value="UniProtKB-ARBA"/>
</dbReference>
<dbReference type="InterPro" id="IPR020616">
    <property type="entry name" value="Thiolase_N"/>
</dbReference>
<organism evidence="8 9">
    <name type="scientific">Paracoccus kondratievae</name>
    <dbReference type="NCBI Taxonomy" id="135740"/>
    <lineage>
        <taxon>Bacteria</taxon>
        <taxon>Pseudomonadati</taxon>
        <taxon>Pseudomonadota</taxon>
        <taxon>Alphaproteobacteria</taxon>
        <taxon>Rhodobacterales</taxon>
        <taxon>Paracoccaceae</taxon>
        <taxon>Paracoccus</taxon>
    </lineage>
</organism>
<comment type="caution">
    <text evidence="8">The sequence shown here is derived from an EMBL/GenBank/DDBJ whole genome shotgun (WGS) entry which is preliminary data.</text>
</comment>
<dbReference type="InterPro" id="IPR002155">
    <property type="entry name" value="Thiolase"/>
</dbReference>
<feature type="domain" description="Thiolase N-terminal" evidence="6">
    <location>
        <begin position="5"/>
        <end position="240"/>
    </location>
</feature>
<keyword evidence="3 4" id="KW-0012">Acyltransferase</keyword>
<dbReference type="EMBL" id="BSFH01000026">
    <property type="protein sequence ID" value="GLK64200.1"/>
    <property type="molecule type" value="Genomic_DNA"/>
</dbReference>
<comment type="similarity">
    <text evidence="1 4">Belongs to the thiolase-like superfamily. Thiolase family.</text>
</comment>
<evidence type="ECO:0000313" key="8">
    <source>
        <dbReference type="EMBL" id="GLK64200.1"/>
    </source>
</evidence>
<dbReference type="SUPFAM" id="SSF53901">
    <property type="entry name" value="Thiolase-like"/>
    <property type="match status" value="2"/>
</dbReference>
<dbReference type="PROSITE" id="PS00737">
    <property type="entry name" value="THIOLASE_2"/>
    <property type="match status" value="1"/>
</dbReference>
<proteinExistence type="inferred from homology"/>
<feature type="domain" description="Thiolase C-terminal" evidence="7">
    <location>
        <begin position="257"/>
        <end position="368"/>
    </location>
</feature>
<dbReference type="Pfam" id="PF00108">
    <property type="entry name" value="Thiolase_N"/>
    <property type="match status" value="1"/>
</dbReference>
<dbReference type="InterPro" id="IPR016039">
    <property type="entry name" value="Thiolase-like"/>
</dbReference>
<dbReference type="RefSeq" id="WP_271179602.1">
    <property type="nucleotide sequence ID" value="NZ_BSFH01000026.1"/>
</dbReference>
<evidence type="ECO:0000259" key="6">
    <source>
        <dbReference type="Pfam" id="PF00108"/>
    </source>
</evidence>
<dbReference type="PANTHER" id="PTHR18919">
    <property type="entry name" value="ACETYL-COA C-ACYLTRANSFERASE"/>
    <property type="match status" value="1"/>
</dbReference>
<gene>
    <name evidence="8" type="ORF">GCM10017635_16710</name>
</gene>
<dbReference type="InterPro" id="IPR020617">
    <property type="entry name" value="Thiolase_C"/>
</dbReference>
<evidence type="ECO:0000259" key="7">
    <source>
        <dbReference type="Pfam" id="PF02803"/>
    </source>
</evidence>
<dbReference type="AlphaFoldDB" id="A0AAD3RTV7"/>
<reference evidence="8" key="1">
    <citation type="journal article" date="2014" name="Int. J. Syst. Evol. Microbiol.">
        <title>Complete genome sequence of Corynebacterium casei LMG S-19264T (=DSM 44701T), isolated from a smear-ripened cheese.</title>
        <authorList>
            <consortium name="US DOE Joint Genome Institute (JGI-PGF)"/>
            <person name="Walter F."/>
            <person name="Albersmeier A."/>
            <person name="Kalinowski J."/>
            <person name="Ruckert C."/>
        </authorList>
    </citation>
    <scope>NUCLEOTIDE SEQUENCE</scope>
    <source>
        <strain evidence="8">VKM B-2222</strain>
    </source>
</reference>
<evidence type="ECO:0000313" key="9">
    <source>
        <dbReference type="Proteomes" id="UP001143349"/>
    </source>
</evidence>
<evidence type="ECO:0000256" key="5">
    <source>
        <dbReference type="SAM" id="MobiDB-lite"/>
    </source>
</evidence>
<name>A0AAD3RTV7_9RHOB</name>
<dbReference type="Gene3D" id="3.40.47.10">
    <property type="match status" value="2"/>
</dbReference>
<dbReference type="PIRSF" id="PIRSF000429">
    <property type="entry name" value="Ac-CoA_Ac_transf"/>
    <property type="match status" value="1"/>
</dbReference>
<dbReference type="Proteomes" id="UP001143349">
    <property type="component" value="Unassembled WGS sequence"/>
</dbReference>